<dbReference type="SUPFAM" id="SSF55729">
    <property type="entry name" value="Acyl-CoA N-acyltransferases (Nat)"/>
    <property type="match status" value="1"/>
</dbReference>
<evidence type="ECO:0000259" key="1">
    <source>
        <dbReference type="Pfam" id="PF13673"/>
    </source>
</evidence>
<sequence>MNADRIKIEAQSYAKEFYEKAGFKQVSEEFLEDGIPHIQMVLE</sequence>
<dbReference type="EC" id="2.3.1.-" evidence="2"/>
<evidence type="ECO:0000313" key="2">
    <source>
        <dbReference type="EMBL" id="MCC9296422.1"/>
    </source>
</evidence>
<dbReference type="EMBL" id="JAJJPB010000031">
    <property type="protein sequence ID" value="MCC9296422.1"/>
    <property type="molecule type" value="Genomic_DNA"/>
</dbReference>
<dbReference type="Proteomes" id="UP001165422">
    <property type="component" value="Unassembled WGS sequence"/>
</dbReference>
<dbReference type="RefSeq" id="WP_229982009.1">
    <property type="nucleotide sequence ID" value="NZ_JAJJPB010000031.1"/>
</dbReference>
<dbReference type="InterPro" id="IPR000182">
    <property type="entry name" value="GNAT_dom"/>
</dbReference>
<comment type="caution">
    <text evidence="2">The sequence shown here is derived from an EMBL/GenBank/DDBJ whole genome shotgun (WGS) entry which is preliminary data.</text>
</comment>
<dbReference type="GO" id="GO:0016746">
    <property type="term" value="F:acyltransferase activity"/>
    <property type="evidence" value="ECO:0007669"/>
    <property type="project" value="UniProtKB-KW"/>
</dbReference>
<evidence type="ECO:0000313" key="3">
    <source>
        <dbReference type="Proteomes" id="UP001165422"/>
    </source>
</evidence>
<protein>
    <submittedName>
        <fullName evidence="2">GNAT family N-acetyltransferase</fullName>
        <ecNumber evidence="2">2.3.1.-</ecNumber>
    </submittedName>
</protein>
<proteinExistence type="predicted"/>
<dbReference type="Pfam" id="PF13673">
    <property type="entry name" value="Acetyltransf_10"/>
    <property type="match status" value="1"/>
</dbReference>
<keyword evidence="2" id="KW-0012">Acyltransferase</keyword>
<accession>A0ABS8N9C5</accession>
<organism evidence="2 3">
    <name type="scientific">Clostridium aromativorans</name>
    <dbReference type="NCBI Taxonomy" id="2836848"/>
    <lineage>
        <taxon>Bacteria</taxon>
        <taxon>Bacillati</taxon>
        <taxon>Bacillota</taxon>
        <taxon>Clostridia</taxon>
        <taxon>Eubacteriales</taxon>
        <taxon>Clostridiaceae</taxon>
        <taxon>Clostridium</taxon>
    </lineage>
</organism>
<gene>
    <name evidence="2" type="ORF">LN736_16340</name>
</gene>
<keyword evidence="2" id="KW-0808">Transferase</keyword>
<reference evidence="2" key="1">
    <citation type="submission" date="2021-11" db="EMBL/GenBank/DDBJ databases">
        <authorList>
            <person name="Qingchun L."/>
            <person name="Dong Z."/>
            <person name="Zongwei Q."/>
            <person name="Jia Z."/>
            <person name="Duotao L."/>
        </authorList>
    </citation>
    <scope>NUCLEOTIDE SEQUENCE</scope>
    <source>
        <strain evidence="2">WLY-B-L2</strain>
    </source>
</reference>
<dbReference type="InterPro" id="IPR016181">
    <property type="entry name" value="Acyl_CoA_acyltransferase"/>
</dbReference>
<name>A0ABS8N9C5_9CLOT</name>
<keyword evidence="3" id="KW-1185">Reference proteome</keyword>
<dbReference type="Gene3D" id="3.40.630.30">
    <property type="match status" value="1"/>
</dbReference>
<feature type="domain" description="N-acetyltransferase" evidence="1">
    <location>
        <begin position="5"/>
        <end position="43"/>
    </location>
</feature>